<sequence length="209" mass="24411">MCASTHFSIGKTKTVTFYLHKCCIIGNKKFRKNKERGRVMENDVLVRFYRAYSREIYLYLYGLSHNRQLSEDLMQETFVKALLSLQTADTGVKAWLYKVARNLYFNTYRKDKRLVMGLDNAENKVALNEETEENPLNKLLINERDNVLYKALNKLEGKKKEVLLLQYFSGLSGKDIAKLLGITTENVRILAFRGKKELKLYLKEDGYEI</sequence>
<dbReference type="PANTHER" id="PTHR43133:SF52">
    <property type="entry name" value="ECF RNA POLYMERASE SIGMA FACTOR SIGL"/>
    <property type="match status" value="1"/>
</dbReference>
<evidence type="ECO:0000256" key="3">
    <source>
        <dbReference type="ARBA" id="ARBA00023082"/>
    </source>
</evidence>
<dbReference type="eggNOG" id="COG1595">
    <property type="taxonomic scope" value="Bacteria"/>
</dbReference>
<feature type="domain" description="RNA polymerase sigma-70 region 2" evidence="6">
    <location>
        <begin position="48"/>
        <end position="113"/>
    </location>
</feature>
<gene>
    <name evidence="8" type="ORF">GCWU0000282_001298</name>
</gene>
<dbReference type="PANTHER" id="PTHR43133">
    <property type="entry name" value="RNA POLYMERASE ECF-TYPE SIGMA FACTO"/>
    <property type="match status" value="1"/>
</dbReference>
<dbReference type="HOGENOM" id="CLU_047691_1_1_9"/>
<keyword evidence="9" id="KW-1185">Reference proteome</keyword>
<dbReference type="AlphaFoldDB" id="V2Y7F3"/>
<dbReference type="GO" id="GO:0016987">
    <property type="term" value="F:sigma factor activity"/>
    <property type="evidence" value="ECO:0007669"/>
    <property type="project" value="UniProtKB-KW"/>
</dbReference>
<dbReference type="InterPro" id="IPR013325">
    <property type="entry name" value="RNA_pol_sigma_r2"/>
</dbReference>
<dbReference type="Pfam" id="PF08281">
    <property type="entry name" value="Sigma70_r4_2"/>
    <property type="match status" value="1"/>
</dbReference>
<dbReference type="SUPFAM" id="SSF88659">
    <property type="entry name" value="Sigma3 and sigma4 domains of RNA polymerase sigma factors"/>
    <property type="match status" value="1"/>
</dbReference>
<dbReference type="InterPro" id="IPR007627">
    <property type="entry name" value="RNA_pol_sigma70_r2"/>
</dbReference>
<dbReference type="EMBL" id="ACIL03000009">
    <property type="protein sequence ID" value="ESL03586.1"/>
    <property type="molecule type" value="Genomic_DNA"/>
</dbReference>
<comment type="caution">
    <text evidence="8">The sequence shown here is derived from an EMBL/GenBank/DDBJ whole genome shotgun (WGS) entry which is preliminary data.</text>
</comment>
<dbReference type="GO" id="GO:0003677">
    <property type="term" value="F:DNA binding"/>
    <property type="evidence" value="ECO:0007669"/>
    <property type="project" value="UniProtKB-KW"/>
</dbReference>
<keyword evidence="3" id="KW-0731">Sigma factor</keyword>
<name>V2Y7F3_9FIRM</name>
<keyword evidence="4" id="KW-0238">DNA-binding</keyword>
<organism evidence="8 9">
    <name type="scientific">Catonella morbi ATCC 51271</name>
    <dbReference type="NCBI Taxonomy" id="592026"/>
    <lineage>
        <taxon>Bacteria</taxon>
        <taxon>Bacillati</taxon>
        <taxon>Bacillota</taxon>
        <taxon>Clostridia</taxon>
        <taxon>Lachnospirales</taxon>
        <taxon>Lachnospiraceae</taxon>
        <taxon>Catonella</taxon>
    </lineage>
</organism>
<dbReference type="GO" id="GO:0006352">
    <property type="term" value="P:DNA-templated transcription initiation"/>
    <property type="evidence" value="ECO:0007669"/>
    <property type="project" value="InterPro"/>
</dbReference>
<reference evidence="8 9" key="1">
    <citation type="submission" date="2013-06" db="EMBL/GenBank/DDBJ databases">
        <authorList>
            <person name="Weinstock G."/>
            <person name="Sodergren E."/>
            <person name="Clifton S."/>
            <person name="Fulton L."/>
            <person name="Fulton B."/>
            <person name="Courtney L."/>
            <person name="Fronick C."/>
            <person name="Harrison M."/>
            <person name="Strong C."/>
            <person name="Farmer C."/>
            <person name="Delahaunty K."/>
            <person name="Markovic C."/>
            <person name="Hall O."/>
            <person name="Minx P."/>
            <person name="Tomlinson C."/>
            <person name="Mitreva M."/>
            <person name="Nelson J."/>
            <person name="Hou S."/>
            <person name="Wollam A."/>
            <person name="Pepin K.H."/>
            <person name="Johnson M."/>
            <person name="Bhonagiri V."/>
            <person name="Nash W.E."/>
            <person name="Warren W."/>
            <person name="Chinwalla A."/>
            <person name="Mardis E.R."/>
            <person name="Wilson R.K."/>
        </authorList>
    </citation>
    <scope>NUCLEOTIDE SEQUENCE [LARGE SCALE GENOMIC DNA]</scope>
    <source>
        <strain evidence="8 9">ATCC 51271</strain>
    </source>
</reference>
<dbReference type="CDD" id="cd06171">
    <property type="entry name" value="Sigma70_r4"/>
    <property type="match status" value="1"/>
</dbReference>
<keyword evidence="5" id="KW-0804">Transcription</keyword>
<feature type="domain" description="RNA polymerase sigma factor 70 region 4 type 2" evidence="7">
    <location>
        <begin position="148"/>
        <end position="198"/>
    </location>
</feature>
<dbReference type="NCBIfam" id="TIGR02937">
    <property type="entry name" value="sigma70-ECF"/>
    <property type="match status" value="1"/>
</dbReference>
<protein>
    <submittedName>
        <fullName evidence="8">Sigma-70 region 2</fullName>
    </submittedName>
</protein>
<dbReference type="STRING" id="592026.GCWU0000282_001298"/>
<accession>V2Y7F3</accession>
<evidence type="ECO:0000256" key="2">
    <source>
        <dbReference type="ARBA" id="ARBA00023015"/>
    </source>
</evidence>
<dbReference type="InterPro" id="IPR036388">
    <property type="entry name" value="WH-like_DNA-bd_sf"/>
</dbReference>
<dbReference type="Pfam" id="PF04542">
    <property type="entry name" value="Sigma70_r2"/>
    <property type="match status" value="1"/>
</dbReference>
<dbReference type="InterPro" id="IPR014284">
    <property type="entry name" value="RNA_pol_sigma-70_dom"/>
</dbReference>
<evidence type="ECO:0000259" key="6">
    <source>
        <dbReference type="Pfam" id="PF04542"/>
    </source>
</evidence>
<evidence type="ECO:0000256" key="5">
    <source>
        <dbReference type="ARBA" id="ARBA00023163"/>
    </source>
</evidence>
<evidence type="ECO:0000313" key="8">
    <source>
        <dbReference type="EMBL" id="ESL03586.1"/>
    </source>
</evidence>
<dbReference type="Proteomes" id="UP000018227">
    <property type="component" value="Unassembled WGS sequence"/>
</dbReference>
<dbReference type="Gene3D" id="1.10.10.10">
    <property type="entry name" value="Winged helix-like DNA-binding domain superfamily/Winged helix DNA-binding domain"/>
    <property type="match status" value="1"/>
</dbReference>
<dbReference type="SUPFAM" id="SSF88946">
    <property type="entry name" value="Sigma2 domain of RNA polymerase sigma factors"/>
    <property type="match status" value="1"/>
</dbReference>
<dbReference type="Gene3D" id="1.10.1740.10">
    <property type="match status" value="1"/>
</dbReference>
<keyword evidence="2" id="KW-0805">Transcription regulation</keyword>
<evidence type="ECO:0000313" key="9">
    <source>
        <dbReference type="Proteomes" id="UP000018227"/>
    </source>
</evidence>
<proteinExistence type="inferred from homology"/>
<evidence type="ECO:0000256" key="4">
    <source>
        <dbReference type="ARBA" id="ARBA00023125"/>
    </source>
</evidence>
<evidence type="ECO:0000256" key="1">
    <source>
        <dbReference type="ARBA" id="ARBA00010641"/>
    </source>
</evidence>
<comment type="similarity">
    <text evidence="1">Belongs to the sigma-70 factor family. ECF subfamily.</text>
</comment>
<dbReference type="InterPro" id="IPR013249">
    <property type="entry name" value="RNA_pol_sigma70_r4_t2"/>
</dbReference>
<dbReference type="InterPro" id="IPR039425">
    <property type="entry name" value="RNA_pol_sigma-70-like"/>
</dbReference>
<evidence type="ECO:0000259" key="7">
    <source>
        <dbReference type="Pfam" id="PF08281"/>
    </source>
</evidence>
<dbReference type="InterPro" id="IPR013324">
    <property type="entry name" value="RNA_pol_sigma_r3/r4-like"/>
</dbReference>